<reference evidence="1" key="1">
    <citation type="submission" date="2018-05" db="EMBL/GenBank/DDBJ databases">
        <authorList>
            <person name="Lanie J.A."/>
            <person name="Ng W.-L."/>
            <person name="Kazmierczak K.M."/>
            <person name="Andrzejewski T.M."/>
            <person name="Davidsen T.M."/>
            <person name="Wayne K.J."/>
            <person name="Tettelin H."/>
            <person name="Glass J.I."/>
            <person name="Rusch D."/>
            <person name="Podicherti R."/>
            <person name="Tsui H.-C.T."/>
            <person name="Winkler M.E."/>
        </authorList>
    </citation>
    <scope>NUCLEOTIDE SEQUENCE</scope>
</reference>
<name>A0A382T4I4_9ZZZZ</name>
<dbReference type="EMBL" id="UINC01133822">
    <property type="protein sequence ID" value="SVD16976.1"/>
    <property type="molecule type" value="Genomic_DNA"/>
</dbReference>
<gene>
    <name evidence="1" type="ORF">METZ01_LOCUS369830</name>
</gene>
<accession>A0A382T4I4</accession>
<organism evidence="1">
    <name type="scientific">marine metagenome</name>
    <dbReference type="NCBI Taxonomy" id="408172"/>
    <lineage>
        <taxon>unclassified sequences</taxon>
        <taxon>metagenomes</taxon>
        <taxon>ecological metagenomes</taxon>
    </lineage>
</organism>
<evidence type="ECO:0000313" key="1">
    <source>
        <dbReference type="EMBL" id="SVD16976.1"/>
    </source>
</evidence>
<dbReference type="AlphaFoldDB" id="A0A382T4I4"/>
<proteinExistence type="predicted"/>
<sequence>MSYAYTPGLSVASATTVRSVRRLPLVGEVVSGIGNQVKAEDIVAKTDLPGNVRILNVANLLSIEVAEINEYMLKKEGDLVAQNEIVAETKGLFGVFKSQAICPTDGSIESISQITGQVLIRESSIPVAVRGYVDGTVVETLPEEGVVVETYGTYIQGIFGVGGEAVGDLDVIVDNASSLLTPNLIDDSHRGKIIVGGSMVNLEAIQLAIEKNVKGIVCGGISDKDLHDLLGYELGIAITGSEDLGITLVVTEGFGQIDMAQRTFDLLRQRQDMQTSINGA</sequence>
<protein>
    <submittedName>
        <fullName evidence="1">Uncharacterized protein</fullName>
    </submittedName>
</protein>
<feature type="non-terminal residue" evidence="1">
    <location>
        <position position="280"/>
    </location>
</feature>